<feature type="domain" description="NAD-dependent epimerase/dehydratase" evidence="2">
    <location>
        <begin position="3"/>
        <end position="236"/>
    </location>
</feature>
<dbReference type="InterPro" id="IPR001509">
    <property type="entry name" value="Epimerase_deHydtase"/>
</dbReference>
<dbReference type="KEGG" id="sns:VC03_04015"/>
<dbReference type="PATRIC" id="fig|1069640.6.peg.794"/>
<dbReference type="Gene3D" id="3.40.50.720">
    <property type="entry name" value="NAD(P)-binding Rossmann-like Domain"/>
    <property type="match status" value="1"/>
</dbReference>
<gene>
    <name evidence="3" type="ORF">VC03_04015</name>
</gene>
<evidence type="ECO:0000259" key="2">
    <source>
        <dbReference type="Pfam" id="PF01370"/>
    </source>
</evidence>
<dbReference type="OrthoDB" id="9811743at2"/>
<dbReference type="RefSeq" id="WP_046328775.1">
    <property type="nucleotide sequence ID" value="NZ_CP011280.1"/>
</dbReference>
<reference evidence="3 4" key="1">
    <citation type="journal article" date="2012" name="BMC Genomics">
        <title>Genomic sequence analysis and characterization of Sneathia amnii sp. nov.</title>
        <authorList>
            <consortium name="Vaginal Microbiome Consortium (additional members)"/>
            <person name="Harwich M.D.Jr."/>
            <person name="Serrano M.G."/>
            <person name="Fettweis J.M."/>
            <person name="Alves J.M."/>
            <person name="Reimers M.A."/>
            <person name="Buck G.A."/>
            <person name="Jefferson K.K."/>
        </authorList>
    </citation>
    <scope>NUCLEOTIDE SEQUENCE [LARGE SCALE GENOMIC DNA]</scope>
    <source>
        <strain evidence="3 4">SN35</strain>
    </source>
</reference>
<dbReference type="SUPFAM" id="SSF51735">
    <property type="entry name" value="NAD(P)-binding Rossmann-fold domains"/>
    <property type="match status" value="1"/>
</dbReference>
<dbReference type="Proteomes" id="UP000033103">
    <property type="component" value="Chromosome"/>
</dbReference>
<organism evidence="3 4">
    <name type="scientific">Sneathia vaginalis</name>
    <dbReference type="NCBI Taxonomy" id="187101"/>
    <lineage>
        <taxon>Bacteria</taxon>
        <taxon>Fusobacteriati</taxon>
        <taxon>Fusobacteriota</taxon>
        <taxon>Fusobacteriia</taxon>
        <taxon>Fusobacteriales</taxon>
        <taxon>Leptotrichiaceae</taxon>
        <taxon>Sneathia</taxon>
    </lineage>
</organism>
<dbReference type="EMBL" id="CP011280">
    <property type="protein sequence ID" value="AKC95669.1"/>
    <property type="molecule type" value="Genomic_DNA"/>
</dbReference>
<dbReference type="InterPro" id="IPR036291">
    <property type="entry name" value="NAD(P)-bd_dom_sf"/>
</dbReference>
<accession>A0A0E3UTY4</accession>
<protein>
    <submittedName>
        <fullName evidence="3">UDP-glucose 4-epimerase</fullName>
    </submittedName>
</protein>
<dbReference type="AlphaFoldDB" id="A0A0E3UTY4"/>
<evidence type="ECO:0000313" key="3">
    <source>
        <dbReference type="EMBL" id="AKC95669.1"/>
    </source>
</evidence>
<evidence type="ECO:0000313" key="4">
    <source>
        <dbReference type="Proteomes" id="UP000033103"/>
    </source>
</evidence>
<keyword evidence="4" id="KW-1185">Reference proteome</keyword>
<dbReference type="Gene3D" id="3.90.25.10">
    <property type="entry name" value="UDP-galactose 4-epimerase, domain 1"/>
    <property type="match status" value="1"/>
</dbReference>
<dbReference type="STRING" id="187101.VC03_04015"/>
<sequence>MKVLVTGGAGFIGSHIVEKFVEKGHEVVVVDNLSSGTLDNIKGLSNVKFYKQDIRDKNLIDIFKMEKPDIVYNEAAQISVGCSIKDPYNDADINIMGLVNVLECCVKTNVKKFITASSAAVYGVPKSSVSYETDELQALSFYGLTKMTSEKYVRLYHDLFNLQYVILRYSNVFGPRQSCLGEAGVVAIFSDAMKNNKDIYIDGDGEQTRDFIYVKDVANANYLVGVENVKNETFNVSNNGKTSINELFSAMKKAFSYKKDAIHREKRLGDIRDSRLSNDLLKSKTSFETHYDIQSGLNEYAGSLGCI</sequence>
<evidence type="ECO:0000256" key="1">
    <source>
        <dbReference type="ARBA" id="ARBA00007637"/>
    </source>
</evidence>
<proteinExistence type="inferred from homology"/>
<dbReference type="Pfam" id="PF01370">
    <property type="entry name" value="Epimerase"/>
    <property type="match status" value="1"/>
</dbReference>
<dbReference type="PANTHER" id="PTHR43000">
    <property type="entry name" value="DTDP-D-GLUCOSE 4,6-DEHYDRATASE-RELATED"/>
    <property type="match status" value="1"/>
</dbReference>
<name>A0A0E3UTY4_9FUSO</name>
<dbReference type="HOGENOM" id="CLU_007383_1_7_0"/>
<comment type="similarity">
    <text evidence="1">Belongs to the NAD(P)-dependent epimerase/dehydratase family.</text>
</comment>